<keyword evidence="3" id="KW-1185">Reference proteome</keyword>
<dbReference type="Pfam" id="PF05136">
    <property type="entry name" value="Phage_portal_2"/>
    <property type="match status" value="1"/>
</dbReference>
<dbReference type="GO" id="GO:0005198">
    <property type="term" value="F:structural molecule activity"/>
    <property type="evidence" value="ECO:0007669"/>
    <property type="project" value="InterPro"/>
</dbReference>
<dbReference type="GO" id="GO:0019068">
    <property type="term" value="P:virion assembly"/>
    <property type="evidence" value="ECO:0007669"/>
    <property type="project" value="InterPro"/>
</dbReference>
<feature type="compositionally biased region" description="Polar residues" evidence="1">
    <location>
        <begin position="478"/>
        <end position="487"/>
    </location>
</feature>
<sequence>MLKRLSGIIEQMRGCGASPQAASGRSPRQPFFSRLRAKYDAANTTLDNVKHWSRADGLSAASANSPEVRKTLRNRSRYEVANNSYARGITLTLANDVVGTGPRLQMLTGDDAANRFVESEFAAWCEAVGLPEKLRTMRLARVSDGEAFALLTNNDAVDARVKLDLRLIEADQVASPTLAFETQRYLDGIRFDADGNPISYDVLKHHPGDDFFAVEEEFDTVPAAAVLHYFRCDRPGQIRGVPDITPALPLFAQLRRFTLAVLAAAETAAEFAGILYTDAPANGEADAAEPFEPIELEKRMLLTMPGGWKMAQMKSEQPATTYAEFKKEILNEIARCLNMPFNVAAGNSSGYNYASGRLDHQTYFKSIRVEQTQLARVVLDRILTAWLREAILIEGYLPNSLRTLDSTFEHQWFWDGHEHVDPCSQWDGRRFKRDRICFARGNTHRRRCRDARGDLCRNRKACFGAGHWRSRWDATAPNASLSASSQGRRFGQADANPQSQMDQRLGAGIRRHSRFTDRRRRETRRQDAGRTVRGQADQRIRDRSSPRSRRSAGSIVARASRDDGTRLANRDSTRLDPGFQLAT</sequence>
<proteinExistence type="predicted"/>
<evidence type="ECO:0000313" key="2">
    <source>
        <dbReference type="EMBL" id="TWT71523.1"/>
    </source>
</evidence>
<name>A0A5C5Y9N3_9PLAN</name>
<feature type="compositionally biased region" description="Basic and acidic residues" evidence="1">
    <location>
        <begin position="559"/>
        <end position="574"/>
    </location>
</feature>
<evidence type="ECO:0000313" key="3">
    <source>
        <dbReference type="Proteomes" id="UP000317238"/>
    </source>
</evidence>
<dbReference type="InterPro" id="IPR006429">
    <property type="entry name" value="Phage_lambda_portal"/>
</dbReference>
<gene>
    <name evidence="2" type="ORF">Pan14r_38330</name>
</gene>
<dbReference type="RefSeq" id="WP_146439835.1">
    <property type="nucleotide sequence ID" value="NZ_SJPL01000001.1"/>
</dbReference>
<feature type="compositionally biased region" description="Basic and acidic residues" evidence="1">
    <location>
        <begin position="514"/>
        <end position="545"/>
    </location>
</feature>
<protein>
    <submittedName>
        <fullName evidence="2">Phage portal protein, lambda family</fullName>
    </submittedName>
</protein>
<comment type="caution">
    <text evidence="2">The sequence shown here is derived from an EMBL/GenBank/DDBJ whole genome shotgun (WGS) entry which is preliminary data.</text>
</comment>
<reference evidence="2 3" key="1">
    <citation type="submission" date="2019-02" db="EMBL/GenBank/DDBJ databases">
        <title>Deep-cultivation of Planctomycetes and their phenomic and genomic characterization uncovers novel biology.</title>
        <authorList>
            <person name="Wiegand S."/>
            <person name="Jogler M."/>
            <person name="Boedeker C."/>
            <person name="Pinto D."/>
            <person name="Vollmers J."/>
            <person name="Rivas-Marin E."/>
            <person name="Kohn T."/>
            <person name="Peeters S.H."/>
            <person name="Heuer A."/>
            <person name="Rast P."/>
            <person name="Oberbeckmann S."/>
            <person name="Bunk B."/>
            <person name="Jeske O."/>
            <person name="Meyerdierks A."/>
            <person name="Storesund J.E."/>
            <person name="Kallscheuer N."/>
            <person name="Luecker S."/>
            <person name="Lage O.M."/>
            <person name="Pohl T."/>
            <person name="Merkel B.J."/>
            <person name="Hornburger P."/>
            <person name="Mueller R.-W."/>
            <person name="Bruemmer F."/>
            <person name="Labrenz M."/>
            <person name="Spormann A.M."/>
            <person name="Op Den Camp H."/>
            <person name="Overmann J."/>
            <person name="Amann R."/>
            <person name="Jetten M.S.M."/>
            <person name="Mascher T."/>
            <person name="Medema M.H."/>
            <person name="Devos D.P."/>
            <person name="Kaster A.-K."/>
            <person name="Ovreas L."/>
            <person name="Rohde M."/>
            <person name="Galperin M.Y."/>
            <person name="Jogler C."/>
        </authorList>
    </citation>
    <scope>NUCLEOTIDE SEQUENCE [LARGE SCALE GENOMIC DNA]</scope>
    <source>
        <strain evidence="2 3">Pan14r</strain>
    </source>
</reference>
<dbReference type="EMBL" id="SJPL01000001">
    <property type="protein sequence ID" value="TWT71523.1"/>
    <property type="molecule type" value="Genomic_DNA"/>
</dbReference>
<accession>A0A5C5Y9N3</accession>
<dbReference type="AlphaFoldDB" id="A0A5C5Y9N3"/>
<feature type="region of interest" description="Disordered" evidence="1">
    <location>
        <begin position="478"/>
        <end position="583"/>
    </location>
</feature>
<evidence type="ECO:0000256" key="1">
    <source>
        <dbReference type="SAM" id="MobiDB-lite"/>
    </source>
</evidence>
<dbReference type="Proteomes" id="UP000317238">
    <property type="component" value="Unassembled WGS sequence"/>
</dbReference>
<organism evidence="2 3">
    <name type="scientific">Crateriforma conspicua</name>
    <dbReference type="NCBI Taxonomy" id="2527996"/>
    <lineage>
        <taxon>Bacteria</taxon>
        <taxon>Pseudomonadati</taxon>
        <taxon>Planctomycetota</taxon>
        <taxon>Planctomycetia</taxon>
        <taxon>Planctomycetales</taxon>
        <taxon>Planctomycetaceae</taxon>
        <taxon>Crateriforma</taxon>
    </lineage>
</organism>
<dbReference type="OrthoDB" id="622132at2"/>